<dbReference type="InterPro" id="IPR052035">
    <property type="entry name" value="ZnF_BED_domain_contain"/>
</dbReference>
<dbReference type="SUPFAM" id="SSF53098">
    <property type="entry name" value="Ribonuclease H-like"/>
    <property type="match status" value="1"/>
</dbReference>
<dbReference type="AlphaFoldDB" id="A0A9P0GB71"/>
<gene>
    <name evidence="6" type="ORF">PSYICH_LOCUS6933</name>
</gene>
<evidence type="ECO:0000313" key="6">
    <source>
        <dbReference type="EMBL" id="CAH1106833.1"/>
    </source>
</evidence>
<comment type="subcellular location">
    <subcellularLocation>
        <location evidence="1">Nucleus</location>
    </subcellularLocation>
</comment>
<dbReference type="OrthoDB" id="6600430at2759"/>
<reference evidence="6" key="1">
    <citation type="submission" date="2022-01" db="EMBL/GenBank/DDBJ databases">
        <authorList>
            <person name="King R."/>
        </authorList>
    </citation>
    <scope>NUCLEOTIDE SEQUENCE</scope>
</reference>
<proteinExistence type="predicted"/>
<organism evidence="6 7">
    <name type="scientific">Psylliodes chrysocephalus</name>
    <dbReference type="NCBI Taxonomy" id="3402493"/>
    <lineage>
        <taxon>Eukaryota</taxon>
        <taxon>Metazoa</taxon>
        <taxon>Ecdysozoa</taxon>
        <taxon>Arthropoda</taxon>
        <taxon>Hexapoda</taxon>
        <taxon>Insecta</taxon>
        <taxon>Pterygota</taxon>
        <taxon>Neoptera</taxon>
        <taxon>Endopterygota</taxon>
        <taxon>Coleoptera</taxon>
        <taxon>Polyphaga</taxon>
        <taxon>Cucujiformia</taxon>
        <taxon>Chrysomeloidea</taxon>
        <taxon>Chrysomelidae</taxon>
        <taxon>Galerucinae</taxon>
        <taxon>Alticini</taxon>
        <taxon>Psylliodes</taxon>
    </lineage>
</organism>
<dbReference type="Proteomes" id="UP001153636">
    <property type="component" value="Chromosome 2"/>
</dbReference>
<dbReference type="PANTHER" id="PTHR46481:SF10">
    <property type="entry name" value="ZINC FINGER BED DOMAIN-CONTAINING PROTEIN 39"/>
    <property type="match status" value="1"/>
</dbReference>
<dbReference type="EMBL" id="OV651814">
    <property type="protein sequence ID" value="CAH1106833.1"/>
    <property type="molecule type" value="Genomic_DNA"/>
</dbReference>
<evidence type="ECO:0000256" key="5">
    <source>
        <dbReference type="ARBA" id="ARBA00023242"/>
    </source>
</evidence>
<keyword evidence="4" id="KW-0862">Zinc</keyword>
<evidence type="ECO:0000256" key="3">
    <source>
        <dbReference type="ARBA" id="ARBA00022771"/>
    </source>
</evidence>
<accession>A0A9P0GB71</accession>
<sequence>MIVKDLQPLSIVEDRGFRELIGGLEPSFVIPSRFTLTNLFLPQKYEQKKEKFKNLISKADSVALTTEGWTAQHRQMSYIFYTAHFITPEWTLHSCLLECGQYDESHTAQHLQSEIFRIAEEWGISDKVFSVTDNAANVKAGLRLTGWGHIGCFAHTLNLVVQSGLEISDIKPLRKKVKTIVEHFHRSTKANNKFLEIQRQMSNDLILINDVVTRWNSTYFMFERFLKVREPLVATLGILNNPVQNLSKEEWQLLKDICLILKPFGQITTE</sequence>
<dbReference type="GO" id="GO:0005634">
    <property type="term" value="C:nucleus"/>
    <property type="evidence" value="ECO:0007669"/>
    <property type="project" value="UniProtKB-SubCell"/>
</dbReference>
<keyword evidence="3" id="KW-0863">Zinc-finger</keyword>
<evidence type="ECO:0000313" key="7">
    <source>
        <dbReference type="Proteomes" id="UP001153636"/>
    </source>
</evidence>
<evidence type="ECO:0000256" key="1">
    <source>
        <dbReference type="ARBA" id="ARBA00004123"/>
    </source>
</evidence>
<evidence type="ECO:0000256" key="4">
    <source>
        <dbReference type="ARBA" id="ARBA00022833"/>
    </source>
</evidence>
<keyword evidence="7" id="KW-1185">Reference proteome</keyword>
<dbReference type="SUPFAM" id="SSF140996">
    <property type="entry name" value="Hermes dimerisation domain"/>
    <property type="match status" value="1"/>
</dbReference>
<dbReference type="PANTHER" id="PTHR46481">
    <property type="entry name" value="ZINC FINGER BED DOMAIN-CONTAINING PROTEIN 4"/>
    <property type="match status" value="1"/>
</dbReference>
<protein>
    <submittedName>
        <fullName evidence="6">Uncharacterized protein</fullName>
    </submittedName>
</protein>
<keyword evidence="2" id="KW-0479">Metal-binding</keyword>
<name>A0A9P0GB71_9CUCU</name>
<evidence type="ECO:0000256" key="2">
    <source>
        <dbReference type="ARBA" id="ARBA00022723"/>
    </source>
</evidence>
<dbReference type="InterPro" id="IPR012337">
    <property type="entry name" value="RNaseH-like_sf"/>
</dbReference>
<dbReference type="GO" id="GO:0008270">
    <property type="term" value="F:zinc ion binding"/>
    <property type="evidence" value="ECO:0007669"/>
    <property type="project" value="UniProtKB-KW"/>
</dbReference>
<keyword evidence="5" id="KW-0539">Nucleus</keyword>